<dbReference type="EMBL" id="VLJS01000003">
    <property type="protein sequence ID" value="TWH17578.1"/>
    <property type="molecule type" value="Genomic_DNA"/>
</dbReference>
<feature type="transmembrane region" description="Helical" evidence="6">
    <location>
        <begin position="323"/>
        <end position="340"/>
    </location>
</feature>
<evidence type="ECO:0000256" key="6">
    <source>
        <dbReference type="SAM" id="Phobius"/>
    </source>
</evidence>
<feature type="compositionally biased region" description="Pro residues" evidence="5">
    <location>
        <begin position="9"/>
        <end position="18"/>
    </location>
</feature>
<evidence type="ECO:0000313" key="8">
    <source>
        <dbReference type="EMBL" id="TWH17578.1"/>
    </source>
</evidence>
<keyword evidence="9" id="KW-1185">Reference proteome</keyword>
<dbReference type="InterPro" id="IPR049453">
    <property type="entry name" value="Memb_transporter_dom"/>
</dbReference>
<protein>
    <submittedName>
        <fullName evidence="8">Putative membrane protein YccC</fullName>
    </submittedName>
</protein>
<feature type="transmembrane region" description="Helical" evidence="6">
    <location>
        <begin position="135"/>
        <end position="154"/>
    </location>
</feature>
<evidence type="ECO:0000256" key="3">
    <source>
        <dbReference type="ARBA" id="ARBA00022989"/>
    </source>
</evidence>
<evidence type="ECO:0000256" key="2">
    <source>
        <dbReference type="ARBA" id="ARBA00022692"/>
    </source>
</evidence>
<evidence type="ECO:0000256" key="1">
    <source>
        <dbReference type="ARBA" id="ARBA00004141"/>
    </source>
</evidence>
<dbReference type="AlphaFoldDB" id="A0A562E7H6"/>
<dbReference type="GO" id="GO:0016020">
    <property type="term" value="C:membrane"/>
    <property type="evidence" value="ECO:0007669"/>
    <property type="project" value="UniProtKB-SubCell"/>
</dbReference>
<proteinExistence type="predicted"/>
<dbReference type="Proteomes" id="UP000321583">
    <property type="component" value="Unassembled WGS sequence"/>
</dbReference>
<sequence>MRMSNARLPPVPEPPSPGPQGLLREIRHVRPLPPGRLGFSLRAALAMGIPVLAGWLAGDTAAGMMATIGGFTALYCGDRPYAARAIALAAVALGFAVAVMFGLWLQPHAWAILPALALVAMFATWLCNAMRIGPAGAYLFVLACAASTAIPAAHLPPWQAGLLVLGGGMGAWLLHTVGILLHPRKPERRAVLAAARAVAAAISADANGHPRARRRAAQALYDSWQMLVGFQPIPARPNGELARLRGINRELHQTFAASHDPDLPAERRAQLLRHAVQLGEEVQQEAIRRPRTLPAGTVPHGYPRSWTLLREGLAPGSNPRRQLLRIGIACLAAGLVAGALDLERAYWAVAAALLMLHQGLTWPRTLQRSLERTLGTLAGLALAGAILWLHPTGPWLVLTVMALQFTIEMVVVRNYALAVVFITSAALTIASGGQAVDDIPGMLLARGVDTVIGCACALLAFRLLPPRANARTVASEIGQCLLAIRRVCPHLERGEVTTPQARIDRRDLQHRSFLLEQALDQALDGSAEERRSASEHWPAVAACQRLVYRVLAACWDLEREAEAEAPARDSAQASAKALPQAPADDPGSMDAAVEALSSLSRAWTHGEPPPRLPHGLPPLFAGDLGDLHRFLRQKLRAS</sequence>
<feature type="region of interest" description="Disordered" evidence="5">
    <location>
        <begin position="1"/>
        <end position="22"/>
    </location>
</feature>
<evidence type="ECO:0000256" key="5">
    <source>
        <dbReference type="SAM" id="MobiDB-lite"/>
    </source>
</evidence>
<evidence type="ECO:0000313" key="9">
    <source>
        <dbReference type="Proteomes" id="UP000321583"/>
    </source>
</evidence>
<dbReference type="Pfam" id="PF13515">
    <property type="entry name" value="FUSC_2"/>
    <property type="match status" value="1"/>
</dbReference>
<feature type="transmembrane region" description="Helical" evidence="6">
    <location>
        <begin position="411"/>
        <end position="431"/>
    </location>
</feature>
<feature type="domain" description="Integral membrane bound transporter" evidence="7">
    <location>
        <begin position="333"/>
        <end position="460"/>
    </location>
</feature>
<accession>A0A562E7H6</accession>
<evidence type="ECO:0000259" key="7">
    <source>
        <dbReference type="Pfam" id="PF13515"/>
    </source>
</evidence>
<feature type="region of interest" description="Disordered" evidence="5">
    <location>
        <begin position="565"/>
        <end position="590"/>
    </location>
</feature>
<name>A0A562E7H6_9GAMM</name>
<keyword evidence="3 6" id="KW-1133">Transmembrane helix</keyword>
<organism evidence="8 9">
    <name type="scientific">Pseudoxanthomonas taiwanensis J19</name>
    <dbReference type="NCBI Taxonomy" id="935569"/>
    <lineage>
        <taxon>Bacteria</taxon>
        <taxon>Pseudomonadati</taxon>
        <taxon>Pseudomonadota</taxon>
        <taxon>Gammaproteobacteria</taxon>
        <taxon>Lysobacterales</taxon>
        <taxon>Lysobacteraceae</taxon>
        <taxon>Pseudoxanthomonas</taxon>
    </lineage>
</organism>
<feature type="compositionally biased region" description="Low complexity" evidence="5">
    <location>
        <begin position="568"/>
        <end position="577"/>
    </location>
</feature>
<feature type="transmembrane region" description="Helical" evidence="6">
    <location>
        <begin position="85"/>
        <end position="104"/>
    </location>
</feature>
<dbReference type="OrthoDB" id="581879at2"/>
<comment type="caution">
    <text evidence="8">The sequence shown here is derived from an EMBL/GenBank/DDBJ whole genome shotgun (WGS) entry which is preliminary data.</text>
</comment>
<gene>
    <name evidence="8" type="ORF">L613_010000000030</name>
</gene>
<feature type="transmembrane region" description="Helical" evidence="6">
    <location>
        <begin position="110"/>
        <end position="128"/>
    </location>
</feature>
<evidence type="ECO:0000256" key="4">
    <source>
        <dbReference type="ARBA" id="ARBA00023136"/>
    </source>
</evidence>
<feature type="transmembrane region" description="Helical" evidence="6">
    <location>
        <begin position="443"/>
        <end position="464"/>
    </location>
</feature>
<keyword evidence="4 6" id="KW-0472">Membrane</keyword>
<feature type="transmembrane region" description="Helical" evidence="6">
    <location>
        <begin position="160"/>
        <end position="181"/>
    </location>
</feature>
<keyword evidence="2 6" id="KW-0812">Transmembrane</keyword>
<feature type="transmembrane region" description="Helical" evidence="6">
    <location>
        <begin position="374"/>
        <end position="391"/>
    </location>
</feature>
<comment type="subcellular location">
    <subcellularLocation>
        <location evidence="1">Membrane</location>
        <topology evidence="1">Multi-pass membrane protein</topology>
    </subcellularLocation>
</comment>
<feature type="transmembrane region" description="Helical" evidence="6">
    <location>
        <begin position="61"/>
        <end position="78"/>
    </location>
</feature>
<reference evidence="8 9" key="1">
    <citation type="submission" date="2019-07" db="EMBL/GenBank/DDBJ databases">
        <title>Genome sequencing of lignin-degrading bacterial isolates.</title>
        <authorList>
            <person name="Gladden J."/>
        </authorList>
    </citation>
    <scope>NUCLEOTIDE SEQUENCE [LARGE SCALE GENOMIC DNA]</scope>
    <source>
        <strain evidence="8 9">J19</strain>
    </source>
</reference>